<evidence type="ECO:0000313" key="6">
    <source>
        <dbReference type="Proteomes" id="UP000327143"/>
    </source>
</evidence>
<dbReference type="InterPro" id="IPR026881">
    <property type="entry name" value="WYL_dom"/>
</dbReference>
<feature type="region of interest" description="Disordered" evidence="3">
    <location>
        <begin position="260"/>
        <end position="320"/>
    </location>
</feature>
<feature type="domain" description="HTH deoR-type" evidence="4">
    <location>
        <begin position="2"/>
        <end position="61"/>
    </location>
</feature>
<gene>
    <name evidence="5" type="ORF">CP969_32915</name>
</gene>
<reference evidence="5 6" key="1">
    <citation type="submission" date="2017-09" db="EMBL/GenBank/DDBJ databases">
        <authorList>
            <person name="Lee N."/>
            <person name="Cho B.-K."/>
        </authorList>
    </citation>
    <scope>NUCLEOTIDE SEQUENCE [LARGE SCALE GENOMIC DNA]</scope>
    <source>
        <strain evidence="5 6">ATCC 39115</strain>
    </source>
</reference>
<dbReference type="InterPro" id="IPR036390">
    <property type="entry name" value="WH_DNA-bd_sf"/>
</dbReference>
<dbReference type="Gene3D" id="1.10.10.10">
    <property type="entry name" value="Winged helix-like DNA-binding domain superfamily/Winged helix DNA-binding domain"/>
    <property type="match status" value="1"/>
</dbReference>
<sequence length="375" mass="40986">MKFDRLLSILLLLQQRERVPATELARRLEVSVRTVYRDVEALSAAGVPVYAERGRYGGVRLLPGFRTDMTGLTRDEARALFVLVRQSAHSALGLDRALSSALRKMMAALPAPHRSAAELTSRRLLIDPDGWLGEQCDRTGLDELHDAVLTDRRLRIAYRHSGRATVDVHSVDPYGLVSKAGTWYLVADLAGHPRLFRTDRLSGVAVTTEPVRHRDGVALVEVWEELRREVEYRGGGVVVRARVRRHRLDMLRRITRPHFLGATGEGPLDAEEPMPGEKPVAGEEPPTDGEPAVRGVPAGEPVRTANGGNGKGDDGRDGTAADDTWLTVELEYPVPAAVCQLLQFGTDVEVLGPPEAVQEISRAAAALAALYSRTG</sequence>
<dbReference type="PANTHER" id="PTHR34580">
    <property type="match status" value="1"/>
</dbReference>
<dbReference type="RefSeq" id="WP_016823581.1">
    <property type="nucleotide sequence ID" value="NZ_CP023700.1"/>
</dbReference>
<dbReference type="PROSITE" id="PS51000">
    <property type="entry name" value="HTH_DEOR_2"/>
    <property type="match status" value="1"/>
</dbReference>
<dbReference type="PIRSF" id="PIRSF016838">
    <property type="entry name" value="PafC"/>
    <property type="match status" value="1"/>
</dbReference>
<name>A0ABX6AP52_STRVD</name>
<dbReference type="Pfam" id="PF13280">
    <property type="entry name" value="WYL"/>
    <property type="match status" value="1"/>
</dbReference>
<dbReference type="SUPFAM" id="SSF46785">
    <property type="entry name" value="Winged helix' DNA-binding domain"/>
    <property type="match status" value="1"/>
</dbReference>
<dbReference type="PROSITE" id="PS52050">
    <property type="entry name" value="WYL"/>
    <property type="match status" value="1"/>
</dbReference>
<evidence type="ECO:0000256" key="3">
    <source>
        <dbReference type="SAM" id="MobiDB-lite"/>
    </source>
</evidence>
<keyword evidence="6" id="KW-1185">Reference proteome</keyword>
<accession>A0ABX6AP52</accession>
<dbReference type="Proteomes" id="UP000327143">
    <property type="component" value="Chromosome"/>
</dbReference>
<dbReference type="Pfam" id="PF08279">
    <property type="entry name" value="HTH_11"/>
    <property type="match status" value="1"/>
</dbReference>
<dbReference type="InterPro" id="IPR028349">
    <property type="entry name" value="PafC-like"/>
</dbReference>
<dbReference type="InterPro" id="IPR051534">
    <property type="entry name" value="CBASS_pafABC_assoc_protein"/>
</dbReference>
<evidence type="ECO:0000313" key="5">
    <source>
        <dbReference type="EMBL" id="QEU88955.1"/>
    </source>
</evidence>
<keyword evidence="2" id="KW-0804">Transcription</keyword>
<dbReference type="InterPro" id="IPR036388">
    <property type="entry name" value="WH-like_DNA-bd_sf"/>
</dbReference>
<dbReference type="Pfam" id="PF25583">
    <property type="entry name" value="WCX"/>
    <property type="match status" value="1"/>
</dbReference>
<evidence type="ECO:0000256" key="2">
    <source>
        <dbReference type="ARBA" id="ARBA00023163"/>
    </source>
</evidence>
<evidence type="ECO:0000256" key="1">
    <source>
        <dbReference type="ARBA" id="ARBA00023015"/>
    </source>
</evidence>
<organism evidence="5 6">
    <name type="scientific">Streptomyces viridosporus T7A</name>
    <dbReference type="NCBI Taxonomy" id="665577"/>
    <lineage>
        <taxon>Bacteria</taxon>
        <taxon>Bacillati</taxon>
        <taxon>Actinomycetota</taxon>
        <taxon>Actinomycetes</taxon>
        <taxon>Kitasatosporales</taxon>
        <taxon>Streptomycetaceae</taxon>
        <taxon>Streptomyces</taxon>
    </lineage>
</organism>
<dbReference type="PANTHER" id="PTHR34580:SF1">
    <property type="entry name" value="PROTEIN PAFC"/>
    <property type="match status" value="1"/>
</dbReference>
<proteinExistence type="predicted"/>
<protein>
    <submittedName>
        <fullName evidence="5">WYL domain-containing transcriptional regulator</fullName>
    </submittedName>
</protein>
<dbReference type="EMBL" id="CP023700">
    <property type="protein sequence ID" value="QEU88955.1"/>
    <property type="molecule type" value="Genomic_DNA"/>
</dbReference>
<keyword evidence="1" id="KW-0805">Transcription regulation</keyword>
<dbReference type="InterPro" id="IPR001034">
    <property type="entry name" value="DeoR_HTH"/>
</dbReference>
<evidence type="ECO:0000259" key="4">
    <source>
        <dbReference type="PROSITE" id="PS51000"/>
    </source>
</evidence>
<dbReference type="InterPro" id="IPR013196">
    <property type="entry name" value="HTH_11"/>
</dbReference>
<dbReference type="InterPro" id="IPR057727">
    <property type="entry name" value="WCX_dom"/>
</dbReference>